<accession>A0A7U9KW67</accession>
<dbReference type="OrthoDB" id="3873987at2"/>
<dbReference type="AlphaFoldDB" id="A0A7U9KW67"/>
<organism evidence="1 2">
    <name type="scientific">Streptomyces chrestomyceticus JCM 4735</name>
    <dbReference type="NCBI Taxonomy" id="1306181"/>
    <lineage>
        <taxon>Bacteria</taxon>
        <taxon>Bacillati</taxon>
        <taxon>Actinomycetota</taxon>
        <taxon>Actinomycetes</taxon>
        <taxon>Kitasatosporales</taxon>
        <taxon>Streptomycetaceae</taxon>
        <taxon>Streptomyces</taxon>
    </lineage>
</organism>
<dbReference type="EMBL" id="BHZC01000001">
    <property type="protein sequence ID" value="GCD35121.1"/>
    <property type="molecule type" value="Genomic_DNA"/>
</dbReference>
<sequence>MPTPADHLELARTESDGAALCRMADTPYPFVRHALAANPHSPPAALLKLSATHDCVWNDNMLLRLLAGHPRADRTVLRAVLAATARQLADGERPYAAILALAERPELTVEEVAALGTLHGASARLRGRLTRQLGRRRAHVGTTSADEPIAR</sequence>
<name>A0A7U9KW67_9ACTN</name>
<reference evidence="1 2" key="1">
    <citation type="submission" date="2018-11" db="EMBL/GenBank/DDBJ databases">
        <title>Whole genome sequence of Streptomyces chrestomyceticus NBRC 13444(T).</title>
        <authorList>
            <person name="Komaki H."/>
            <person name="Tamura T."/>
        </authorList>
    </citation>
    <scope>NUCLEOTIDE SEQUENCE [LARGE SCALE GENOMIC DNA]</scope>
    <source>
        <strain evidence="1 2">NBRC 13444</strain>
    </source>
</reference>
<proteinExistence type="predicted"/>
<dbReference type="Proteomes" id="UP000287830">
    <property type="component" value="Unassembled WGS sequence"/>
</dbReference>
<dbReference type="GeneID" id="95621817"/>
<protein>
    <submittedName>
        <fullName evidence="1">Uncharacterized protein</fullName>
    </submittedName>
</protein>
<comment type="caution">
    <text evidence="1">The sequence shown here is derived from an EMBL/GenBank/DDBJ whole genome shotgun (WGS) entry which is preliminary data.</text>
</comment>
<evidence type="ECO:0000313" key="1">
    <source>
        <dbReference type="EMBL" id="GCD35121.1"/>
    </source>
</evidence>
<evidence type="ECO:0000313" key="2">
    <source>
        <dbReference type="Proteomes" id="UP000287830"/>
    </source>
</evidence>
<gene>
    <name evidence="1" type="ORF">OEIGOIKO_02864</name>
</gene>
<dbReference type="RefSeq" id="WP_125045154.1">
    <property type="nucleotide sequence ID" value="NZ_BHZC01000001.1"/>
</dbReference>